<keyword evidence="2" id="KW-1185">Reference proteome</keyword>
<reference evidence="1 2" key="1">
    <citation type="submission" date="2024-11" db="EMBL/GenBank/DDBJ databases">
        <authorList>
            <person name="Heng Y.C."/>
            <person name="Lim A.C.H."/>
            <person name="Lee J.K.Y."/>
            <person name="Kittelmann S."/>
        </authorList>
    </citation>
    <scope>NUCLEOTIDE SEQUENCE [LARGE SCALE GENOMIC DNA]</scope>
    <source>
        <strain evidence="1 2">WILCCON 0112</strain>
    </source>
</reference>
<proteinExistence type="predicted"/>
<protein>
    <submittedName>
        <fullName evidence="1">DUF4054 domain-containing protein</fullName>
    </submittedName>
</protein>
<dbReference type="Pfam" id="PF13262">
    <property type="entry name" value="DUF4054"/>
    <property type="match status" value="1"/>
</dbReference>
<dbReference type="RefSeq" id="WP_406762407.1">
    <property type="nucleotide sequence ID" value="NZ_JBJIAB010000037.1"/>
</dbReference>
<dbReference type="Proteomes" id="UP001623600">
    <property type="component" value="Unassembled WGS sequence"/>
</dbReference>
<accession>A0ABW8SAI7</accession>
<gene>
    <name evidence="1" type="ORF">ACJDTP_21540</name>
</gene>
<dbReference type="InterPro" id="IPR025127">
    <property type="entry name" value="DUF4054"/>
</dbReference>
<dbReference type="EMBL" id="JBJIAB010000037">
    <property type="protein sequence ID" value="MFL0167660.1"/>
    <property type="molecule type" value="Genomic_DNA"/>
</dbReference>
<evidence type="ECO:0000313" key="2">
    <source>
        <dbReference type="Proteomes" id="UP001623600"/>
    </source>
</evidence>
<comment type="caution">
    <text evidence="1">The sequence shown here is derived from an EMBL/GenBank/DDBJ whole genome shotgun (WGS) entry which is preliminary data.</text>
</comment>
<organism evidence="1 2">
    <name type="scientific">Candidatus Clostridium helianthi</name>
    <dbReference type="NCBI Taxonomy" id="3381660"/>
    <lineage>
        <taxon>Bacteria</taxon>
        <taxon>Bacillati</taxon>
        <taxon>Bacillota</taxon>
        <taxon>Clostridia</taxon>
        <taxon>Eubacteriales</taxon>
        <taxon>Clostridiaceae</taxon>
        <taxon>Clostridium</taxon>
    </lineage>
</organism>
<name>A0ABW8SAI7_9CLOT</name>
<sequence length="157" mass="17199">MIDLAANAGNIKTGTNPPYTLVDNFYVMYPQFGKDLDNNYVVPVEVQEMYLELANACIKEARWHKTWKLAMGWFIAHFLTLYVQGMADPNSGAAAVLKAGQAQGLQTSMSAGDVSISIDYSTITTGIDGWAGWKLTTYGQQLANIGRLIGKGGMYIY</sequence>
<evidence type="ECO:0000313" key="1">
    <source>
        <dbReference type="EMBL" id="MFL0167660.1"/>
    </source>
</evidence>